<dbReference type="InterPro" id="IPR002016">
    <property type="entry name" value="Haem_peroxidase"/>
</dbReference>
<evidence type="ECO:0000256" key="1">
    <source>
        <dbReference type="ARBA" id="ARBA00000189"/>
    </source>
</evidence>
<keyword evidence="4 7" id="KW-0479">Metal-binding</keyword>
<dbReference type="AlphaFoldDB" id="A0A835GXR2"/>
<sequence>SSEPVNRSFYNGSSALFSSLLILLLVNSGLSLELHFYKSSCPQAELVVKTIMKQEFKRDSSIAAGLLRLHFHDCFVRVRFKSSLSWFFKCAHSVGFCHCGFFANRLYNFIGTGRADPTLDPGVLGFLMKKCPRPVTQIFNISKDPTVFMTPTSKTPFKLDSSFYQGVLNGEAVLQLDQGLAFTDVTQKLAAEYIQQPNVFRCKFARAIIKLGNVGVLQGQQGEIRLNCRRVN</sequence>
<comment type="cofactor">
    <cofactor evidence="7">
        <name>Ca(2+)</name>
        <dbReference type="ChEBI" id="CHEBI:29108"/>
    </cofactor>
    <text evidence="7">Binds 2 calcium ions per subunit.</text>
</comment>
<name>A0A835GXR2_9MAGN</name>
<evidence type="ECO:0000256" key="2">
    <source>
        <dbReference type="ARBA" id="ARBA00022559"/>
    </source>
</evidence>
<dbReference type="Proteomes" id="UP000631114">
    <property type="component" value="Unassembled WGS sequence"/>
</dbReference>
<evidence type="ECO:0000256" key="4">
    <source>
        <dbReference type="ARBA" id="ARBA00022723"/>
    </source>
</evidence>
<feature type="binding site" evidence="7">
    <location>
        <position position="155"/>
    </location>
    <ligand>
        <name>Ca(2+)</name>
        <dbReference type="ChEBI" id="CHEBI:29108"/>
        <label>2</label>
    </ligand>
</feature>
<accession>A0A835GXR2</accession>
<evidence type="ECO:0000313" key="12">
    <source>
        <dbReference type="Proteomes" id="UP000631114"/>
    </source>
</evidence>
<dbReference type="PROSITE" id="PS00436">
    <property type="entry name" value="PEROXIDASE_2"/>
    <property type="match status" value="1"/>
</dbReference>
<dbReference type="GO" id="GO:0046872">
    <property type="term" value="F:metal ion binding"/>
    <property type="evidence" value="ECO:0007669"/>
    <property type="project" value="UniProtKB-KW"/>
</dbReference>
<dbReference type="PANTHER" id="PTHR31517">
    <property type="match status" value="1"/>
</dbReference>
<dbReference type="InterPro" id="IPR019794">
    <property type="entry name" value="Peroxidases_AS"/>
</dbReference>
<comment type="cofactor">
    <cofactor evidence="7">
        <name>heme b</name>
        <dbReference type="ChEBI" id="CHEBI:60344"/>
    </cofactor>
    <text evidence="7">Binds 1 heme b (iron(II)-protoporphyrin IX) group per subunit.</text>
</comment>
<comment type="similarity">
    <text evidence="9">Belongs to the peroxidase family.</text>
</comment>
<keyword evidence="2" id="KW-0575">Peroxidase</keyword>
<proteinExistence type="inferred from homology"/>
<keyword evidence="12" id="KW-1185">Reference proteome</keyword>
<reference evidence="11 12" key="1">
    <citation type="submission" date="2020-10" db="EMBL/GenBank/DDBJ databases">
        <title>The Coptis chinensis genome and diversification of protoberbering-type alkaloids.</title>
        <authorList>
            <person name="Wang B."/>
            <person name="Shu S."/>
            <person name="Song C."/>
            <person name="Liu Y."/>
        </authorList>
    </citation>
    <scope>NUCLEOTIDE SEQUENCE [LARGE SCALE GENOMIC DNA]</scope>
    <source>
        <strain evidence="11">HL-2020</strain>
        <tissue evidence="11">Leaf</tissue>
    </source>
</reference>
<protein>
    <recommendedName>
        <fullName evidence="10">Plant heme peroxidase family profile domain-containing protein</fullName>
    </recommendedName>
</protein>
<feature type="non-terminal residue" evidence="11">
    <location>
        <position position="1"/>
    </location>
</feature>
<evidence type="ECO:0000256" key="7">
    <source>
        <dbReference type="PIRSR" id="PIRSR600823-3"/>
    </source>
</evidence>
<dbReference type="SUPFAM" id="SSF48113">
    <property type="entry name" value="Heme-dependent peroxidases"/>
    <property type="match status" value="1"/>
</dbReference>
<dbReference type="InterPro" id="IPR010255">
    <property type="entry name" value="Haem_peroxidase_sf"/>
</dbReference>
<dbReference type="PROSITE" id="PS50873">
    <property type="entry name" value="PEROXIDASE_4"/>
    <property type="match status" value="2"/>
</dbReference>
<keyword evidence="7" id="KW-0106">Calcium</keyword>
<keyword evidence="5" id="KW-0560">Oxidoreductase</keyword>
<dbReference type="PANTHER" id="PTHR31517:SF48">
    <property type="entry name" value="PEROXIDASE 16-RELATED"/>
    <property type="match status" value="1"/>
</dbReference>
<dbReference type="EMBL" id="JADFTS010000009">
    <property type="protein sequence ID" value="KAF9588077.1"/>
    <property type="molecule type" value="Genomic_DNA"/>
</dbReference>
<evidence type="ECO:0000256" key="3">
    <source>
        <dbReference type="ARBA" id="ARBA00022617"/>
    </source>
</evidence>
<evidence type="ECO:0000256" key="5">
    <source>
        <dbReference type="ARBA" id="ARBA00023002"/>
    </source>
</evidence>
<evidence type="ECO:0000256" key="8">
    <source>
        <dbReference type="PIRSR" id="PIRSR600823-5"/>
    </source>
</evidence>
<feature type="domain" description="Plant heme peroxidase family profile" evidence="10">
    <location>
        <begin position="83"/>
        <end position="232"/>
    </location>
</feature>
<dbReference type="InterPro" id="IPR000823">
    <property type="entry name" value="Peroxidase_pln"/>
</dbReference>
<dbReference type="OrthoDB" id="2113341at2759"/>
<evidence type="ECO:0000313" key="11">
    <source>
        <dbReference type="EMBL" id="KAF9588077.1"/>
    </source>
</evidence>
<keyword evidence="8" id="KW-1015">Disulfide bond</keyword>
<dbReference type="PRINTS" id="PR00458">
    <property type="entry name" value="PEROXIDASE"/>
</dbReference>
<evidence type="ECO:0000259" key="10">
    <source>
        <dbReference type="PROSITE" id="PS50873"/>
    </source>
</evidence>
<dbReference type="PRINTS" id="PR00461">
    <property type="entry name" value="PLPEROXIDASE"/>
</dbReference>
<evidence type="ECO:0000256" key="9">
    <source>
        <dbReference type="RuleBase" id="RU004241"/>
    </source>
</evidence>
<dbReference type="GO" id="GO:0140825">
    <property type="term" value="F:lactoperoxidase activity"/>
    <property type="evidence" value="ECO:0007669"/>
    <property type="project" value="UniProtKB-EC"/>
</dbReference>
<comment type="caution">
    <text evidence="11">The sequence shown here is derived from an EMBL/GenBank/DDBJ whole genome shotgun (WGS) entry which is preliminary data.</text>
</comment>
<evidence type="ECO:0000256" key="6">
    <source>
        <dbReference type="ARBA" id="ARBA00023004"/>
    </source>
</evidence>
<dbReference type="Gene3D" id="1.10.420.10">
    <property type="entry name" value="Peroxidase, domain 2"/>
    <property type="match status" value="1"/>
</dbReference>
<keyword evidence="3" id="KW-0349">Heme</keyword>
<dbReference type="Pfam" id="PF00141">
    <property type="entry name" value="peroxidase"/>
    <property type="match status" value="1"/>
</dbReference>
<keyword evidence="6 7" id="KW-0408">Iron</keyword>
<gene>
    <name evidence="11" type="ORF">IFM89_007318</name>
</gene>
<dbReference type="GO" id="GO:0020037">
    <property type="term" value="F:heme binding"/>
    <property type="evidence" value="ECO:0007669"/>
    <property type="project" value="InterPro"/>
</dbReference>
<organism evidence="11 12">
    <name type="scientific">Coptis chinensis</name>
    <dbReference type="NCBI Taxonomy" id="261450"/>
    <lineage>
        <taxon>Eukaryota</taxon>
        <taxon>Viridiplantae</taxon>
        <taxon>Streptophyta</taxon>
        <taxon>Embryophyta</taxon>
        <taxon>Tracheophyta</taxon>
        <taxon>Spermatophyta</taxon>
        <taxon>Magnoliopsida</taxon>
        <taxon>Ranunculales</taxon>
        <taxon>Ranunculaceae</taxon>
        <taxon>Coptidoideae</taxon>
        <taxon>Coptis</taxon>
    </lineage>
</organism>
<feature type="binding site" description="axial binding residue" evidence="7">
    <location>
        <position position="92"/>
    </location>
    <ligand>
        <name>heme b</name>
        <dbReference type="ChEBI" id="CHEBI:60344"/>
    </ligand>
    <ligandPart>
        <name>Fe</name>
        <dbReference type="ChEBI" id="CHEBI:18248"/>
    </ligandPart>
</feature>
<feature type="domain" description="Plant heme peroxidase family profile" evidence="10">
    <location>
        <begin position="31"/>
        <end position="77"/>
    </location>
</feature>
<comment type="catalytic activity">
    <reaction evidence="1">
        <text>2 a phenolic donor + H2O2 = 2 a phenolic radical donor + 2 H2O</text>
        <dbReference type="Rhea" id="RHEA:56136"/>
        <dbReference type="ChEBI" id="CHEBI:15377"/>
        <dbReference type="ChEBI" id="CHEBI:16240"/>
        <dbReference type="ChEBI" id="CHEBI:139520"/>
        <dbReference type="ChEBI" id="CHEBI:139521"/>
        <dbReference type="EC" id="1.11.1.7"/>
    </reaction>
</comment>
<feature type="binding site" evidence="7">
    <location>
        <position position="144"/>
    </location>
    <ligand>
        <name>Ca(2+)</name>
        <dbReference type="ChEBI" id="CHEBI:29108"/>
        <label>2</label>
    </ligand>
</feature>
<dbReference type="GO" id="GO:0006979">
    <property type="term" value="P:response to oxidative stress"/>
    <property type="evidence" value="ECO:0007669"/>
    <property type="project" value="InterPro"/>
</dbReference>
<feature type="disulfide bond" evidence="8">
    <location>
        <begin position="99"/>
        <end position="131"/>
    </location>
</feature>
<feature type="binding site" evidence="7">
    <location>
        <position position="160"/>
    </location>
    <ligand>
        <name>Ca(2+)</name>
        <dbReference type="ChEBI" id="CHEBI:29108"/>
        <label>2</label>
    </ligand>
</feature>